<accession>A0A096B0E0</accession>
<organism evidence="1 2">
    <name type="scientific">Prevotella amnii DNF00058</name>
    <dbReference type="NCBI Taxonomy" id="1401066"/>
    <lineage>
        <taxon>Bacteria</taxon>
        <taxon>Pseudomonadati</taxon>
        <taxon>Bacteroidota</taxon>
        <taxon>Bacteroidia</taxon>
        <taxon>Bacteroidales</taxon>
        <taxon>Prevotellaceae</taxon>
        <taxon>Prevotella</taxon>
    </lineage>
</organism>
<dbReference type="EMBL" id="JRNU01000012">
    <property type="protein sequence ID" value="KGF52441.1"/>
    <property type="molecule type" value="Genomic_DNA"/>
</dbReference>
<reference evidence="1 2" key="1">
    <citation type="submission" date="2014-07" db="EMBL/GenBank/DDBJ databases">
        <authorList>
            <person name="McCorrison J."/>
            <person name="Sanka R."/>
            <person name="Torralba M."/>
            <person name="Gillis M."/>
            <person name="Haft D.H."/>
            <person name="Methe B."/>
            <person name="Sutton G."/>
            <person name="Nelson K.E."/>
        </authorList>
    </citation>
    <scope>NUCLEOTIDE SEQUENCE [LARGE SCALE GENOMIC DNA]</scope>
    <source>
        <strain evidence="1 2">DNF00058</strain>
    </source>
</reference>
<comment type="caution">
    <text evidence="1">The sequence shown here is derived from an EMBL/GenBank/DDBJ whole genome shotgun (WGS) entry which is preliminary data.</text>
</comment>
<proteinExistence type="predicted"/>
<dbReference type="OrthoDB" id="1030256at2"/>
<keyword evidence="2" id="KW-1185">Reference proteome</keyword>
<dbReference type="AlphaFoldDB" id="A0A096B0E0"/>
<dbReference type="Proteomes" id="UP000029614">
    <property type="component" value="Unassembled WGS sequence"/>
</dbReference>
<evidence type="ECO:0000313" key="1">
    <source>
        <dbReference type="EMBL" id="KGF52441.1"/>
    </source>
</evidence>
<dbReference type="RefSeq" id="WP_036854885.1">
    <property type="nucleotide sequence ID" value="NZ_JRNU01000012.1"/>
</dbReference>
<sequence length="111" mass="12841">MTDNPRFPHKCRIIRHSDNGDPMTDEDEGIVIYEGECRGYDKLTTSIGGDVISSYRELSLPLTQWEWRKDTIPQEGDRIELDKGSYVEKGEVVDRMPGNLGTHLLWKYVRN</sequence>
<protein>
    <submittedName>
        <fullName evidence="1">Uncharacterized protein</fullName>
    </submittedName>
</protein>
<gene>
    <name evidence="1" type="ORF">HMPREF9302_03995</name>
</gene>
<name>A0A096B0E0_9BACT</name>
<evidence type="ECO:0000313" key="2">
    <source>
        <dbReference type="Proteomes" id="UP000029614"/>
    </source>
</evidence>